<feature type="region of interest" description="Disordered" evidence="5">
    <location>
        <begin position="445"/>
        <end position="467"/>
    </location>
</feature>
<keyword evidence="3" id="KW-0813">Transport</keyword>
<dbReference type="PANTHER" id="PTHR31344:SF0">
    <property type="entry name" value="NUCLEAR PORE COMPLEX PROTEIN NUP205"/>
    <property type="match status" value="1"/>
</dbReference>
<evidence type="ECO:0000256" key="3">
    <source>
        <dbReference type="ARBA" id="ARBA00022448"/>
    </source>
</evidence>
<dbReference type="PANTHER" id="PTHR31344">
    <property type="entry name" value="NUCLEAR PORE COMPLEX PROTEIN NUP205"/>
    <property type="match status" value="1"/>
</dbReference>
<evidence type="ECO:0000256" key="1">
    <source>
        <dbReference type="ARBA" id="ARBA00004123"/>
    </source>
</evidence>
<dbReference type="OMA" id="WSQMFAE"/>
<dbReference type="Proteomes" id="UP000092993">
    <property type="component" value="Unassembled WGS sequence"/>
</dbReference>
<accession>A0A1C7MDL3</accession>
<sequence>MASVSQLRSILPSIFSARGLQDGEQEFFEELMAHKPHLVNLYDVGPRNPQEQRELESGKIVVNGRSLAVNSDFARQVVFISQQLDCSERYVAGLLQEVMIKNPNLTQEECIEATILEFHQRRRQIAECLRYIFQAAEPAEARDEPPLYQRLDAFVRQHLLPPPGGSGMGLSLAIKVFQEMHNLGNVLAKAQSARQNARSDTVAPSQGNATAAGLGFDILTARCDSLKYERRTLATVLFLIARMGMLSATEIPKLVDWLDANPRHPMTYYVLTAVLAAFDLLDPNSVGGKARRNLFSSSSLIAYMRKKLAVSTEWREPVDAVPDGRATPRPIPGEHGRVQVGELETQIWNAVQGDCFTYVARMISLLQGKQAAYPPTSYASRVLAPLEQEAQTELPAEDFKPAILEACEMLVRSLITHASSELRKIKQRQEDLLLAGTRTERSRMFRSSLPQSAARAPDATKPTTPPRNDMAMLFSLIGLLYSTLPSEKALAFWGAGSISEERRTAYSEYMEANAGKLPSFLQWAVWSTQARDIDMSMALYDMLSGLAKGQQCSELAYNFLARGGGEVVPGSSIPSSSSPHFNTGPAVSWSSIFGLLDSWAAASTSPRANPPPQQGIQPGFPSQPWQGQQPVHQHPPQQVQLSQQDVLLAQSFLRLLSTVVTYSVAVRVAISGHARFRAIPTLVSLIPLGMPLELKGAIFETLSAFCEPGAGAAGVEICRSVWTLMERLEVINVRITPNHGNTLGKGVELELEEVEAAYKMYPATIPFLKLLATLIHTPKRIPLHKLVADAEPINTIPETLGQPYRSPGITPFSSFVVDNVFSKISTREYLRPTDRWRMNDLCLCFFERCLASYDLESLVTNVEELQPSKDAILQLAIHPGYDMMKQMLTPSTLQASILSYLVDGLNGFEKGLAEEEPFFRITIVRVLRIIHRVLETQDIFLDVFVPLLPEAKVAAVIGEVPPVSYFIRLDQALSFTAEYVPAVAAYIAYPAYPELMLLSVKILSALASSSSFSHLAVLLDRSSDSVRILDGFLNVMDTDSMEDVEAAESTAEQSTGAGAPDVDEPSALLTQAIRLAVLDLLVQNTHSGRPYPNVSHFLLFGGARPEDQIQDPHALGARRSCVHAILDLLNTGVPRLKGKESRRQAPLTAPLFVTLPALAERCYHVLYQLCQHPRTSEFTMRYLRTREDFFARHLAAVPFKTPTTRQDPFIEVVYSDGSRVITTVNAMASFLKLRSWILDLVALDLHVLTNRGHQKSVAELLELMFGNEEDYLDEGMDAWQDDMFKPFHEVGQSHLRMIELVQSLDFDWSDSLSVQPTELQLLGQLNLQACIRADDSGCEVVDRTALLSLLTLAKRTLHMQGRIMTQAQVDQLAAETNYILESCAVENHRRGIHYAAASGYEAWRRLLDMALMKCFDRLPYDRRENMLFDLLHVLPHSLRSPNIQESTAILLSETVLSTITKLREDRRHQIILQSAGGDVEAGALPSERLFSLLRSILDCIIDNNRVELVRGNLYASLINYLHLIASAEGSQYPEEDGLLSLSRTSRSRDDSAYSDSLSFAANQPVQTPTSSTSLATGTLIVLKSVMERLVAVISRDAIDGTEVWKTIAFMLLDSLVRLSCSEKPSTVLVALSRHGFLSGFVQGLKESDLRLQSVLKPDPDDLNSLYVYEAKMSLLIRMAQSRQGAERLMDARVIPVLANCDYLDARPEADQAFLGIFLPSAVQRYHQLFMPALQLVSGMLIALGPKHTTAGNHALQFLSSHSDTAVLLLKNEVDELSISVMEEISLLVSLCGNVVHLVPKTELLSHSGFGSLHGAISGLAAKCLGDRHWLDGVKPQTDAELQDASVFAPDYGSETKFRITVHRKSQLLHKAVITYLGTASEFTEEEFTLVLSPVVSTPKKEERSSRFMGESPSLLTLHPTDDRIATVPTVGDAIEALSELCNDLANTLKNIVDLSAELASRDHIRVDNIQEARLLQSPPVTRLLMCTTQIVILSDPSLLENLDIRQKQSLISRELGRWRVEAERRARISLSSLEMLLLLLWRHLAFYSEGRHVNNPDLKGSISHTMRFASSPDSEVLKLEAQRRLAPVLQQLKRLDLSDETLGKEWRSYEDYIEIMSRRLKDTVGLEDQLDGTQNGHA</sequence>
<protein>
    <submittedName>
        <fullName evidence="6">Uncharacterized protein</fullName>
    </submittedName>
</protein>
<organism evidence="6 7">
    <name type="scientific">Grifola frondosa</name>
    <name type="common">Maitake</name>
    <name type="synonym">Polyporus frondosus</name>
    <dbReference type="NCBI Taxonomy" id="5627"/>
    <lineage>
        <taxon>Eukaryota</taxon>
        <taxon>Fungi</taxon>
        <taxon>Dikarya</taxon>
        <taxon>Basidiomycota</taxon>
        <taxon>Agaricomycotina</taxon>
        <taxon>Agaricomycetes</taxon>
        <taxon>Polyporales</taxon>
        <taxon>Grifolaceae</taxon>
        <taxon>Grifola</taxon>
    </lineage>
</organism>
<comment type="caution">
    <text evidence="6">The sequence shown here is derived from an EMBL/GenBank/DDBJ whole genome shotgun (WGS) entry which is preliminary data.</text>
</comment>
<dbReference type="Pfam" id="PF11894">
    <property type="entry name" value="Nup192"/>
    <property type="match status" value="2"/>
</dbReference>
<evidence type="ECO:0000256" key="2">
    <source>
        <dbReference type="ARBA" id="ARBA00005892"/>
    </source>
</evidence>
<evidence type="ECO:0000256" key="5">
    <source>
        <dbReference type="SAM" id="MobiDB-lite"/>
    </source>
</evidence>
<evidence type="ECO:0000313" key="6">
    <source>
        <dbReference type="EMBL" id="OBZ74918.1"/>
    </source>
</evidence>
<feature type="compositionally biased region" description="Low complexity" evidence="5">
    <location>
        <begin position="614"/>
        <end position="637"/>
    </location>
</feature>
<dbReference type="STRING" id="5627.A0A1C7MDL3"/>
<dbReference type="GO" id="GO:0044611">
    <property type="term" value="C:nuclear pore inner ring"/>
    <property type="evidence" value="ECO:0007669"/>
    <property type="project" value="TreeGrafter"/>
</dbReference>
<feature type="region of interest" description="Disordered" evidence="5">
    <location>
        <begin position="603"/>
        <end position="637"/>
    </location>
</feature>
<evidence type="ECO:0000313" key="7">
    <source>
        <dbReference type="Proteomes" id="UP000092993"/>
    </source>
</evidence>
<comment type="subcellular location">
    <subcellularLocation>
        <location evidence="1">Nucleus</location>
    </subcellularLocation>
</comment>
<keyword evidence="4" id="KW-0539">Nucleus</keyword>
<keyword evidence="7" id="KW-1185">Reference proteome</keyword>
<feature type="non-terminal residue" evidence="6">
    <location>
        <position position="2138"/>
    </location>
</feature>
<gene>
    <name evidence="6" type="ORF">A0H81_05368</name>
</gene>
<dbReference type="GO" id="GO:0017056">
    <property type="term" value="F:structural constituent of nuclear pore"/>
    <property type="evidence" value="ECO:0007669"/>
    <property type="project" value="TreeGrafter"/>
</dbReference>
<dbReference type="OrthoDB" id="2019644at2759"/>
<comment type="similarity">
    <text evidence="2">Belongs to the NUP186/NUP192/NUP205 family.</text>
</comment>
<dbReference type="EMBL" id="LUGG01000005">
    <property type="protein sequence ID" value="OBZ74918.1"/>
    <property type="molecule type" value="Genomic_DNA"/>
</dbReference>
<reference evidence="6 7" key="1">
    <citation type="submission" date="2016-03" db="EMBL/GenBank/DDBJ databases">
        <title>Whole genome sequencing of Grifola frondosa 9006-11.</title>
        <authorList>
            <person name="Min B."/>
            <person name="Park H."/>
            <person name="Kim J.-G."/>
            <person name="Cho H."/>
            <person name="Oh Y.-L."/>
            <person name="Kong W.-S."/>
            <person name="Choi I.-G."/>
        </authorList>
    </citation>
    <scope>NUCLEOTIDE SEQUENCE [LARGE SCALE GENOMIC DNA]</scope>
    <source>
        <strain evidence="6 7">9006-11</strain>
    </source>
</reference>
<dbReference type="InterPro" id="IPR021827">
    <property type="entry name" value="Nup186/Nup192/Nup205"/>
</dbReference>
<evidence type="ECO:0000256" key="4">
    <source>
        <dbReference type="ARBA" id="ARBA00023242"/>
    </source>
</evidence>
<proteinExistence type="inferred from homology"/>
<name>A0A1C7MDL3_GRIFR</name>
<dbReference type="GO" id="GO:0006999">
    <property type="term" value="P:nuclear pore organization"/>
    <property type="evidence" value="ECO:0007669"/>
    <property type="project" value="TreeGrafter"/>
</dbReference>